<dbReference type="PROSITE" id="PS01152">
    <property type="entry name" value="HESB"/>
    <property type="match status" value="1"/>
</dbReference>
<feature type="region of interest" description="Disordered" evidence="1">
    <location>
        <begin position="1"/>
        <end position="26"/>
    </location>
</feature>
<accession>A0AA38CSB6</accession>
<dbReference type="InterPro" id="IPR016092">
    <property type="entry name" value="ATAP"/>
</dbReference>
<dbReference type="GO" id="GO:0016226">
    <property type="term" value="P:iron-sulfur cluster assembly"/>
    <property type="evidence" value="ECO:0007669"/>
    <property type="project" value="InterPro"/>
</dbReference>
<dbReference type="AlphaFoldDB" id="A0AA38CSB6"/>
<organism evidence="3 4">
    <name type="scientific">Litorihabitans aurantiacus</name>
    <dbReference type="NCBI Taxonomy" id="1930061"/>
    <lineage>
        <taxon>Bacteria</taxon>
        <taxon>Bacillati</taxon>
        <taxon>Actinomycetota</taxon>
        <taxon>Actinomycetes</taxon>
        <taxon>Micrococcales</taxon>
        <taxon>Beutenbergiaceae</taxon>
        <taxon>Litorihabitans</taxon>
    </lineage>
</organism>
<feature type="domain" description="Core" evidence="2">
    <location>
        <begin position="28"/>
        <end position="129"/>
    </location>
</feature>
<evidence type="ECO:0000259" key="2">
    <source>
        <dbReference type="Pfam" id="PF01521"/>
    </source>
</evidence>
<dbReference type="InterPro" id="IPR000361">
    <property type="entry name" value="ATAP_core_dom"/>
</dbReference>
<dbReference type="PANTHER" id="PTHR43011:SF1">
    <property type="entry name" value="IRON-SULFUR CLUSTER ASSEMBLY 2 HOMOLOG, MITOCHONDRIAL"/>
    <property type="match status" value="1"/>
</dbReference>
<dbReference type="InterPro" id="IPR017870">
    <property type="entry name" value="FeS_cluster_insertion_CS"/>
</dbReference>
<protein>
    <recommendedName>
        <fullName evidence="2">Core domain-containing protein</fullName>
    </recommendedName>
</protein>
<name>A0AA38CSB6_9MICO</name>
<dbReference type="NCBIfam" id="TIGR00049">
    <property type="entry name" value="iron-sulfur cluster assembly accessory protein"/>
    <property type="match status" value="1"/>
</dbReference>
<dbReference type="SUPFAM" id="SSF89360">
    <property type="entry name" value="HesB-like domain"/>
    <property type="match status" value="1"/>
</dbReference>
<dbReference type="PANTHER" id="PTHR43011">
    <property type="entry name" value="IRON-SULFUR CLUSTER ASSEMBLY 2 HOMOLOG, MITOCHONDRIAL"/>
    <property type="match status" value="1"/>
</dbReference>
<proteinExistence type="predicted"/>
<comment type="caution">
    <text evidence="3">The sequence shown here is derived from an EMBL/GenBank/DDBJ whole genome shotgun (WGS) entry which is preliminary data.</text>
</comment>
<dbReference type="Proteomes" id="UP001157161">
    <property type="component" value="Unassembled WGS sequence"/>
</dbReference>
<evidence type="ECO:0000313" key="3">
    <source>
        <dbReference type="EMBL" id="GMA31494.1"/>
    </source>
</evidence>
<dbReference type="EMBL" id="BSUM01000001">
    <property type="protein sequence ID" value="GMA31494.1"/>
    <property type="molecule type" value="Genomic_DNA"/>
</dbReference>
<dbReference type="GO" id="GO:0005506">
    <property type="term" value="F:iron ion binding"/>
    <property type="evidence" value="ECO:0007669"/>
    <property type="project" value="TreeGrafter"/>
</dbReference>
<evidence type="ECO:0000313" key="4">
    <source>
        <dbReference type="Proteomes" id="UP001157161"/>
    </source>
</evidence>
<dbReference type="InterPro" id="IPR035903">
    <property type="entry name" value="HesB-like_dom_sf"/>
</dbReference>
<sequence>MTETVATSAAKGTEATTTSIAPDPTHEVGLTDVAAAKVRSLLDQEGRDDLRLRVAVQPGGCSGLIYQLYFDERLLEGDATRDFDGVEVVVDRMSVPYLAGATIDFADTIAKQGFTIDNPNAGGSCACGDSFH</sequence>
<reference evidence="3" key="2">
    <citation type="submission" date="2023-02" db="EMBL/GenBank/DDBJ databases">
        <authorList>
            <person name="Sun Q."/>
            <person name="Mori K."/>
        </authorList>
    </citation>
    <scope>NUCLEOTIDE SEQUENCE</scope>
    <source>
        <strain evidence="3">NBRC 112290</strain>
    </source>
</reference>
<evidence type="ECO:0000256" key="1">
    <source>
        <dbReference type="SAM" id="MobiDB-lite"/>
    </source>
</evidence>
<dbReference type="GO" id="GO:0051537">
    <property type="term" value="F:2 iron, 2 sulfur cluster binding"/>
    <property type="evidence" value="ECO:0007669"/>
    <property type="project" value="TreeGrafter"/>
</dbReference>
<dbReference type="RefSeq" id="WP_284250306.1">
    <property type="nucleotide sequence ID" value="NZ_BSUM01000001.1"/>
</dbReference>
<dbReference type="GO" id="GO:0051539">
    <property type="term" value="F:4 iron, 4 sulfur cluster binding"/>
    <property type="evidence" value="ECO:0007669"/>
    <property type="project" value="TreeGrafter"/>
</dbReference>
<dbReference type="Gene3D" id="2.60.300.12">
    <property type="entry name" value="HesB-like domain"/>
    <property type="match status" value="1"/>
</dbReference>
<keyword evidence="4" id="KW-1185">Reference proteome</keyword>
<gene>
    <name evidence="3" type="ORF">GCM10025875_14860</name>
</gene>
<dbReference type="Pfam" id="PF01521">
    <property type="entry name" value="Fe-S_biosyn"/>
    <property type="match status" value="1"/>
</dbReference>
<reference evidence="3" key="1">
    <citation type="journal article" date="2014" name="Int. J. Syst. Evol. Microbiol.">
        <title>Complete genome sequence of Corynebacterium casei LMG S-19264T (=DSM 44701T), isolated from a smear-ripened cheese.</title>
        <authorList>
            <consortium name="US DOE Joint Genome Institute (JGI-PGF)"/>
            <person name="Walter F."/>
            <person name="Albersmeier A."/>
            <person name="Kalinowski J."/>
            <person name="Ruckert C."/>
        </authorList>
    </citation>
    <scope>NUCLEOTIDE SEQUENCE</scope>
    <source>
        <strain evidence="3">NBRC 112290</strain>
    </source>
</reference>